<dbReference type="GO" id="GO:0004694">
    <property type="term" value="F:eukaryotic translation initiation factor 2alpha kinase activity"/>
    <property type="evidence" value="ECO:0007669"/>
    <property type="project" value="TreeGrafter"/>
</dbReference>
<accession>A0A8S3QTK2</accession>
<dbReference type="OrthoDB" id="6122401at2759"/>
<evidence type="ECO:0000256" key="5">
    <source>
        <dbReference type="PROSITE-ProRule" id="PRU10141"/>
    </source>
</evidence>
<evidence type="ECO:0000256" key="4">
    <source>
        <dbReference type="ARBA" id="ARBA00022840"/>
    </source>
</evidence>
<evidence type="ECO:0000259" key="7">
    <source>
        <dbReference type="PROSITE" id="PS50011"/>
    </source>
</evidence>
<dbReference type="Gene3D" id="3.30.200.20">
    <property type="entry name" value="Phosphorylase Kinase, domain 1"/>
    <property type="match status" value="1"/>
</dbReference>
<name>A0A8S3QTK2_MYTED</name>
<dbReference type="AlphaFoldDB" id="A0A8S3QTK2"/>
<dbReference type="InterPro" id="IPR000719">
    <property type="entry name" value="Prot_kinase_dom"/>
</dbReference>
<proteinExistence type="predicted"/>
<protein>
    <submittedName>
        <fullName evidence="8">EIF2AK4</fullName>
        <ecNumber evidence="8">2.7.11.1</ecNumber>
    </submittedName>
</protein>
<feature type="domain" description="Protein kinase" evidence="7">
    <location>
        <begin position="5"/>
        <end position="313"/>
    </location>
</feature>
<dbReference type="GO" id="GO:0005829">
    <property type="term" value="C:cytosol"/>
    <property type="evidence" value="ECO:0007669"/>
    <property type="project" value="TreeGrafter"/>
</dbReference>
<evidence type="ECO:0000256" key="3">
    <source>
        <dbReference type="ARBA" id="ARBA00022777"/>
    </source>
</evidence>
<dbReference type="PANTHER" id="PTHR11042:SF136">
    <property type="entry name" value="EIF-2-ALPHA KINASE GCN2"/>
    <property type="match status" value="1"/>
</dbReference>
<comment type="caution">
    <text evidence="8">The sequence shown here is derived from an EMBL/GenBank/DDBJ whole genome shotgun (WGS) entry which is preliminary data.</text>
</comment>
<dbReference type="Pfam" id="PF00069">
    <property type="entry name" value="Pkinase"/>
    <property type="match status" value="2"/>
</dbReference>
<organism evidence="8 9">
    <name type="scientific">Mytilus edulis</name>
    <name type="common">Blue mussel</name>
    <dbReference type="NCBI Taxonomy" id="6550"/>
    <lineage>
        <taxon>Eukaryota</taxon>
        <taxon>Metazoa</taxon>
        <taxon>Spiralia</taxon>
        <taxon>Lophotrochozoa</taxon>
        <taxon>Mollusca</taxon>
        <taxon>Bivalvia</taxon>
        <taxon>Autobranchia</taxon>
        <taxon>Pteriomorphia</taxon>
        <taxon>Mytilida</taxon>
        <taxon>Mytiloidea</taxon>
        <taxon>Mytilidae</taxon>
        <taxon>Mytilinae</taxon>
        <taxon>Mytilus</taxon>
    </lineage>
</organism>
<dbReference type="PROSITE" id="PS50011">
    <property type="entry name" value="PROTEIN_KINASE_DOM"/>
    <property type="match status" value="1"/>
</dbReference>
<dbReference type="PANTHER" id="PTHR11042">
    <property type="entry name" value="EUKARYOTIC TRANSLATION INITIATION FACTOR 2-ALPHA KINASE EIF2-ALPHA KINASE -RELATED"/>
    <property type="match status" value="1"/>
</dbReference>
<gene>
    <name evidence="8" type="ORF">MEDL_14630</name>
</gene>
<evidence type="ECO:0000313" key="9">
    <source>
        <dbReference type="Proteomes" id="UP000683360"/>
    </source>
</evidence>
<dbReference type="InterPro" id="IPR011009">
    <property type="entry name" value="Kinase-like_dom_sf"/>
</dbReference>
<keyword evidence="2 5" id="KW-0547">Nucleotide-binding</keyword>
<keyword evidence="1 8" id="KW-0808">Transferase</keyword>
<dbReference type="Gene3D" id="1.10.510.10">
    <property type="entry name" value="Transferase(Phosphotransferase) domain 1"/>
    <property type="match status" value="1"/>
</dbReference>
<dbReference type="GO" id="GO:0005524">
    <property type="term" value="F:ATP binding"/>
    <property type="evidence" value="ECO:0007669"/>
    <property type="project" value="UniProtKB-UniRule"/>
</dbReference>
<keyword evidence="9" id="KW-1185">Reference proteome</keyword>
<dbReference type="GO" id="GO:0005634">
    <property type="term" value="C:nucleus"/>
    <property type="evidence" value="ECO:0007669"/>
    <property type="project" value="TreeGrafter"/>
</dbReference>
<dbReference type="InterPro" id="IPR050339">
    <property type="entry name" value="CC_SR_Kinase"/>
</dbReference>
<evidence type="ECO:0000256" key="6">
    <source>
        <dbReference type="SAM" id="Coils"/>
    </source>
</evidence>
<dbReference type="InterPro" id="IPR017441">
    <property type="entry name" value="Protein_kinase_ATP_BS"/>
</dbReference>
<sequence>MEQGDRDGEELGQGGFGKVFKCKHKVDNNFYALKVIPHHSKDRELISKEAKVFCQFNHPNIVRYNASWLLTEEVSAADEEDDNSEEEEDDGIQFEQEDDGQHVQCEQQDEESHSIDGNQLLVIQMEYCNITLRQRIDNADLSKELIWKFFNEILEGLDYIHKAGVMHRDLNPKNIFLKNGIIKIGDFGSARNVVQYQDGLCRNMNGSKVMEDVMTDYIGTLPYSAPELISRRYDKRVDLYSLGFILFELIHPFPQNTTEQQKEPIIKGLRLKEIKIPEVVQGSTSHIIFKLLDHDPDERMTLLDIKQCLEKDISNQLGCMRKNGTQVTEVYGAEGGETDSEIYRYIKEREKSKAESVQDIDMNSSAIPRRKELVQGFNTQLEYAECMIEQYNLQRKLMKLQQTNIIDTFSSLSKEKREEMVQNIQHQNTNLKQQEKVIDILSRKSDTCTQFASSISSKKVMHENSTAHSTIPPIE</sequence>
<keyword evidence="4 5" id="KW-0067">ATP-binding</keyword>
<keyword evidence="6" id="KW-0175">Coiled coil</keyword>
<dbReference type="PROSITE" id="PS00107">
    <property type="entry name" value="PROTEIN_KINASE_ATP"/>
    <property type="match status" value="1"/>
</dbReference>
<evidence type="ECO:0000256" key="1">
    <source>
        <dbReference type="ARBA" id="ARBA00022679"/>
    </source>
</evidence>
<keyword evidence="3" id="KW-0418">Kinase</keyword>
<dbReference type="EMBL" id="CAJPWZ010000729">
    <property type="protein sequence ID" value="CAG2199954.1"/>
    <property type="molecule type" value="Genomic_DNA"/>
</dbReference>
<feature type="coiled-coil region" evidence="6">
    <location>
        <begin position="414"/>
        <end position="444"/>
    </location>
</feature>
<reference evidence="8" key="1">
    <citation type="submission" date="2021-03" db="EMBL/GenBank/DDBJ databases">
        <authorList>
            <person name="Bekaert M."/>
        </authorList>
    </citation>
    <scope>NUCLEOTIDE SEQUENCE</scope>
</reference>
<evidence type="ECO:0000256" key="2">
    <source>
        <dbReference type="ARBA" id="ARBA00022741"/>
    </source>
</evidence>
<dbReference type="Proteomes" id="UP000683360">
    <property type="component" value="Unassembled WGS sequence"/>
</dbReference>
<feature type="binding site" evidence="5">
    <location>
        <position position="34"/>
    </location>
    <ligand>
        <name>ATP</name>
        <dbReference type="ChEBI" id="CHEBI:30616"/>
    </ligand>
</feature>
<dbReference type="SUPFAM" id="SSF56112">
    <property type="entry name" value="Protein kinase-like (PK-like)"/>
    <property type="match status" value="1"/>
</dbReference>
<evidence type="ECO:0000313" key="8">
    <source>
        <dbReference type="EMBL" id="CAG2199954.1"/>
    </source>
</evidence>
<dbReference type="EC" id="2.7.11.1" evidence="8"/>